<dbReference type="OrthoDB" id="9804645at2"/>
<evidence type="ECO:0000313" key="17">
    <source>
        <dbReference type="EMBL" id="SDG11990.1"/>
    </source>
</evidence>
<evidence type="ECO:0000256" key="10">
    <source>
        <dbReference type="ARBA" id="ARBA00022840"/>
    </source>
</evidence>
<dbReference type="InterPro" id="IPR003660">
    <property type="entry name" value="HAMP_dom"/>
</dbReference>
<dbReference type="InterPro" id="IPR005467">
    <property type="entry name" value="His_kinase_dom"/>
</dbReference>
<accession>A0A1G7RPY8</accession>
<keyword evidence="4" id="KW-1003">Cell membrane</keyword>
<dbReference type="SUPFAM" id="SSF47384">
    <property type="entry name" value="Homodimeric domain of signal transducing histidine kinase"/>
    <property type="match status" value="1"/>
</dbReference>
<evidence type="ECO:0000313" key="18">
    <source>
        <dbReference type="Proteomes" id="UP000182894"/>
    </source>
</evidence>
<organism evidence="17 18">
    <name type="scientific">Pseudomonas abietaniphila</name>
    <dbReference type="NCBI Taxonomy" id="89065"/>
    <lineage>
        <taxon>Bacteria</taxon>
        <taxon>Pseudomonadati</taxon>
        <taxon>Pseudomonadota</taxon>
        <taxon>Gammaproteobacteria</taxon>
        <taxon>Pseudomonadales</taxon>
        <taxon>Pseudomonadaceae</taxon>
        <taxon>Pseudomonas</taxon>
    </lineage>
</organism>
<evidence type="ECO:0000259" key="16">
    <source>
        <dbReference type="PROSITE" id="PS50885"/>
    </source>
</evidence>
<feature type="transmembrane region" description="Helical" evidence="14">
    <location>
        <begin position="21"/>
        <end position="41"/>
    </location>
</feature>
<keyword evidence="6" id="KW-0808">Transferase</keyword>
<dbReference type="EC" id="2.7.13.3" evidence="3"/>
<keyword evidence="18" id="KW-1185">Reference proteome</keyword>
<dbReference type="PANTHER" id="PTHR44936">
    <property type="entry name" value="SENSOR PROTEIN CREC"/>
    <property type="match status" value="1"/>
</dbReference>
<dbReference type="Proteomes" id="UP000182894">
    <property type="component" value="Unassembled WGS sequence"/>
</dbReference>
<dbReference type="PROSITE" id="PS50885">
    <property type="entry name" value="HAMP"/>
    <property type="match status" value="1"/>
</dbReference>
<evidence type="ECO:0000256" key="11">
    <source>
        <dbReference type="ARBA" id="ARBA00022989"/>
    </source>
</evidence>
<dbReference type="InterPro" id="IPR050980">
    <property type="entry name" value="2C_sensor_his_kinase"/>
</dbReference>
<feature type="domain" description="HAMP" evidence="16">
    <location>
        <begin position="68"/>
        <end position="120"/>
    </location>
</feature>
<comment type="catalytic activity">
    <reaction evidence="1">
        <text>ATP + protein L-histidine = ADP + protein N-phospho-L-histidine.</text>
        <dbReference type="EC" id="2.7.13.3"/>
    </reaction>
</comment>
<dbReference type="SMART" id="SM00387">
    <property type="entry name" value="HATPase_c"/>
    <property type="match status" value="1"/>
</dbReference>
<gene>
    <name evidence="17" type="ORF">SAMN05216605_101195</name>
</gene>
<dbReference type="GO" id="GO:0005524">
    <property type="term" value="F:ATP binding"/>
    <property type="evidence" value="ECO:0007669"/>
    <property type="project" value="UniProtKB-KW"/>
</dbReference>
<keyword evidence="11 14" id="KW-1133">Transmembrane helix</keyword>
<dbReference type="PANTHER" id="PTHR44936:SF5">
    <property type="entry name" value="SENSOR HISTIDINE KINASE ENVZ"/>
    <property type="match status" value="1"/>
</dbReference>
<protein>
    <recommendedName>
        <fullName evidence="3">histidine kinase</fullName>
        <ecNumber evidence="3">2.7.13.3</ecNumber>
    </recommendedName>
</protein>
<keyword evidence="7 14" id="KW-0812">Transmembrane</keyword>
<keyword evidence="13 14" id="KW-0472">Membrane</keyword>
<keyword evidence="5" id="KW-0597">Phosphoprotein</keyword>
<dbReference type="InterPro" id="IPR004358">
    <property type="entry name" value="Sig_transdc_His_kin-like_C"/>
</dbReference>
<sequence length="330" mass="36403">MPSVLNNIRDHSPKWTHTLSFRLFAIFVVSLLLTQMLSAIKDVSSPCASAVEFLQVLLICGCAWLAVRASIRPLIKLSREIEYLDPQNRLIRLDETGPLEIANAAAALNAMQDRVAIHLKEHLLILATISHDLQTPITRMRLRTEFMDESCEKEKLCHDLGEIEHLITEGVSYACSAQASSENNHRVDLNAFLETLVFDYEDMGKPIQHRIVGKHVLHTQPYVLRRLLVNLIDNAIKYGGGAQLEADSQVPGVILICILDRGPGIPESELERVLQPFYRIPSDRQNGTKGSGLGLAIANQLACVLGGQLKLSARAGGGLCVQVTLKSLAH</sequence>
<name>A0A1G7RPY8_9PSED</name>
<evidence type="ECO:0000256" key="6">
    <source>
        <dbReference type="ARBA" id="ARBA00022679"/>
    </source>
</evidence>
<keyword evidence="9 17" id="KW-0418">Kinase</keyword>
<dbReference type="STRING" id="89065.SAMN05216605_101195"/>
<dbReference type="InterPro" id="IPR036097">
    <property type="entry name" value="HisK_dim/P_sf"/>
</dbReference>
<reference evidence="18" key="1">
    <citation type="submission" date="2016-10" db="EMBL/GenBank/DDBJ databases">
        <authorList>
            <person name="Varghese N."/>
            <person name="Submissions S."/>
        </authorList>
    </citation>
    <scope>NUCLEOTIDE SEQUENCE [LARGE SCALE GENOMIC DNA]</scope>
    <source>
        <strain evidence="18">ATCC 700689</strain>
    </source>
</reference>
<proteinExistence type="predicted"/>
<evidence type="ECO:0000256" key="4">
    <source>
        <dbReference type="ARBA" id="ARBA00022519"/>
    </source>
</evidence>
<dbReference type="SUPFAM" id="SSF55874">
    <property type="entry name" value="ATPase domain of HSP90 chaperone/DNA topoisomerase II/histidine kinase"/>
    <property type="match status" value="1"/>
</dbReference>
<keyword evidence="12" id="KW-0902">Two-component regulatory system</keyword>
<evidence type="ECO:0000256" key="5">
    <source>
        <dbReference type="ARBA" id="ARBA00022553"/>
    </source>
</evidence>
<dbReference type="Gene3D" id="1.10.287.130">
    <property type="match status" value="1"/>
</dbReference>
<dbReference type="InterPro" id="IPR003594">
    <property type="entry name" value="HATPase_dom"/>
</dbReference>
<dbReference type="Gene3D" id="3.30.565.10">
    <property type="entry name" value="Histidine kinase-like ATPase, C-terminal domain"/>
    <property type="match status" value="1"/>
</dbReference>
<evidence type="ECO:0000259" key="15">
    <source>
        <dbReference type="PROSITE" id="PS50109"/>
    </source>
</evidence>
<evidence type="ECO:0000256" key="7">
    <source>
        <dbReference type="ARBA" id="ARBA00022692"/>
    </source>
</evidence>
<evidence type="ECO:0000256" key="14">
    <source>
        <dbReference type="SAM" id="Phobius"/>
    </source>
</evidence>
<evidence type="ECO:0000256" key="12">
    <source>
        <dbReference type="ARBA" id="ARBA00023012"/>
    </source>
</evidence>
<dbReference type="GO" id="GO:0005886">
    <property type="term" value="C:plasma membrane"/>
    <property type="evidence" value="ECO:0007669"/>
    <property type="project" value="UniProtKB-SubCell"/>
</dbReference>
<feature type="domain" description="Histidine kinase" evidence="15">
    <location>
        <begin position="128"/>
        <end position="329"/>
    </location>
</feature>
<dbReference type="InterPro" id="IPR036890">
    <property type="entry name" value="HATPase_C_sf"/>
</dbReference>
<evidence type="ECO:0000256" key="13">
    <source>
        <dbReference type="ARBA" id="ARBA00023136"/>
    </source>
</evidence>
<evidence type="ECO:0000256" key="2">
    <source>
        <dbReference type="ARBA" id="ARBA00004429"/>
    </source>
</evidence>
<evidence type="ECO:0000256" key="1">
    <source>
        <dbReference type="ARBA" id="ARBA00000085"/>
    </source>
</evidence>
<dbReference type="PRINTS" id="PR00344">
    <property type="entry name" value="BCTRLSENSOR"/>
</dbReference>
<evidence type="ECO:0000256" key="3">
    <source>
        <dbReference type="ARBA" id="ARBA00012438"/>
    </source>
</evidence>
<dbReference type="PROSITE" id="PS50109">
    <property type="entry name" value="HIS_KIN"/>
    <property type="match status" value="1"/>
</dbReference>
<feature type="transmembrane region" description="Helical" evidence="14">
    <location>
        <begin position="53"/>
        <end position="71"/>
    </location>
</feature>
<keyword evidence="4" id="KW-0997">Cell inner membrane</keyword>
<dbReference type="GO" id="GO:0000155">
    <property type="term" value="F:phosphorelay sensor kinase activity"/>
    <property type="evidence" value="ECO:0007669"/>
    <property type="project" value="InterPro"/>
</dbReference>
<dbReference type="EMBL" id="FNCO01000001">
    <property type="protein sequence ID" value="SDG11990.1"/>
    <property type="molecule type" value="Genomic_DNA"/>
</dbReference>
<evidence type="ECO:0000256" key="8">
    <source>
        <dbReference type="ARBA" id="ARBA00022741"/>
    </source>
</evidence>
<keyword evidence="10" id="KW-0067">ATP-binding</keyword>
<dbReference type="Pfam" id="PF02518">
    <property type="entry name" value="HATPase_c"/>
    <property type="match status" value="1"/>
</dbReference>
<comment type="subcellular location">
    <subcellularLocation>
        <location evidence="2">Cell inner membrane</location>
        <topology evidence="2">Multi-pass membrane protein</topology>
    </subcellularLocation>
</comment>
<dbReference type="AlphaFoldDB" id="A0A1G7RPY8"/>
<keyword evidence="8" id="KW-0547">Nucleotide-binding</keyword>
<evidence type="ECO:0000256" key="9">
    <source>
        <dbReference type="ARBA" id="ARBA00022777"/>
    </source>
</evidence>